<dbReference type="Proteomes" id="UP001337681">
    <property type="component" value="Unassembled WGS sequence"/>
</dbReference>
<evidence type="ECO:0000259" key="4">
    <source>
        <dbReference type="Pfam" id="PF21602"/>
    </source>
</evidence>
<evidence type="ECO:0000259" key="3">
    <source>
        <dbReference type="Pfam" id="PF21601"/>
    </source>
</evidence>
<feature type="domain" description="Gliding motility-associated protein GldM N-terminal" evidence="2">
    <location>
        <begin position="32"/>
        <end position="216"/>
    </location>
</feature>
<dbReference type="Pfam" id="PF12081">
    <property type="entry name" value="GldM_1st"/>
    <property type="match status" value="1"/>
</dbReference>
<dbReference type="RefSeq" id="WP_330145737.1">
    <property type="nucleotide sequence ID" value="NZ_JAZDQU010000001.1"/>
</dbReference>
<organism evidence="5 6">
    <name type="scientific">Pedobacter flavus</name>
    <dbReference type="NCBI Taxonomy" id="3113906"/>
    <lineage>
        <taxon>Bacteria</taxon>
        <taxon>Pseudomonadati</taxon>
        <taxon>Bacteroidota</taxon>
        <taxon>Sphingobacteriia</taxon>
        <taxon>Sphingobacteriales</taxon>
        <taxon>Sphingobacteriaceae</taxon>
        <taxon>Pedobacter</taxon>
    </lineage>
</organism>
<reference evidence="5 6" key="1">
    <citation type="submission" date="2024-01" db="EMBL/GenBank/DDBJ databases">
        <title>Pedobacter sp. nov., isolated from oil-contaminated soil.</title>
        <authorList>
            <person name="Le N.T.T."/>
        </authorList>
    </citation>
    <scope>NUCLEOTIDE SEQUENCE [LARGE SCALE GENOMIC DNA]</scope>
    <source>
        <strain evidence="5 6">VNH31</strain>
    </source>
</reference>
<accession>A0ABU7H0I3</accession>
<gene>
    <name evidence="5" type="primary">gldM</name>
    <name evidence="5" type="ORF">VRU49_05260</name>
</gene>
<comment type="caution">
    <text evidence="5">The sequence shown here is derived from an EMBL/GenBank/DDBJ whole genome shotgun (WGS) entry which is preliminary data.</text>
</comment>
<evidence type="ECO:0000313" key="5">
    <source>
        <dbReference type="EMBL" id="MEE1884827.1"/>
    </source>
</evidence>
<dbReference type="NCBIfam" id="TIGR03517">
    <property type="entry name" value="GldM_gliding"/>
    <property type="match status" value="1"/>
</dbReference>
<name>A0ABU7H0I3_9SPHI</name>
<dbReference type="Pfam" id="PF21602">
    <property type="entry name" value="GldM_3rd"/>
    <property type="match status" value="1"/>
</dbReference>
<sequence>MSKVKVNPRQRFISLMYLVLLAMLALSIPDTVLNAFNNISDNLESGTSRTKKETNNYIAYFEQNRLKNDTAKHMPYYKKAIAAKSIISNLEKSIDSLKLEFINRAGGLDEETQLLKSPENTDITNRFFQKEKNATLLKEKIKAAHNQLMELFPLNERGNLSLKPEISDGLGNTKKLSWEEHNFGPETPATAAIAILSMFHSDAANTENDVIKKLLGRLDETELRFDNYVAVAAAPSSYVLAGEPYTASVYLSSYNSQQSASMRVNNQPLQVVEGIGNYKANTSTPGIYTWRGVITVKQTDGKYKTYTTPVQTYQVAKPAATVAATRMNVVYAGIENPIEIASAGIPDDQISVVVNGAGSLKKVGKGYEYTVGGDAIGKKVVFNVMAKINGKSISVGSQEFRIKRIKDPIAKVAGKSSGSMTAVALRNQSFIYANLDDFEFDIKFNIVRFNLIKISGNREIQTVRNNGADFNAEVKVVLDGASSGNRIIFDNIVAKGPDGKERLLNSILININ</sequence>
<evidence type="ECO:0000313" key="6">
    <source>
        <dbReference type="Proteomes" id="UP001337681"/>
    </source>
</evidence>
<keyword evidence="6" id="KW-1185">Reference proteome</keyword>
<dbReference type="InterPro" id="IPR048406">
    <property type="entry name" value="GldM_Ig-like-2"/>
</dbReference>
<dbReference type="InterPro" id="IPR022720">
    <property type="entry name" value="Motility-assoc_prot_GldM_N"/>
</dbReference>
<evidence type="ECO:0000259" key="1">
    <source>
        <dbReference type="Pfam" id="PF12080"/>
    </source>
</evidence>
<feature type="domain" description="Gliding motility-associated protein GldM C-terminal" evidence="1">
    <location>
        <begin position="407"/>
        <end position="511"/>
    </location>
</feature>
<dbReference type="EMBL" id="JAZDQU010000001">
    <property type="protein sequence ID" value="MEE1884827.1"/>
    <property type="molecule type" value="Genomic_DNA"/>
</dbReference>
<dbReference type="Pfam" id="PF12080">
    <property type="entry name" value="GldM_4th"/>
    <property type="match status" value="1"/>
</dbReference>
<feature type="domain" description="Gliding motility-associated protein GldM first immunoglobulin-like" evidence="3">
    <location>
        <begin position="220"/>
        <end position="317"/>
    </location>
</feature>
<evidence type="ECO:0000259" key="2">
    <source>
        <dbReference type="Pfam" id="PF12081"/>
    </source>
</evidence>
<protein>
    <submittedName>
        <fullName evidence="5">Gliding motility protein GldM</fullName>
    </submittedName>
</protein>
<proteinExistence type="predicted"/>
<dbReference type="InterPro" id="IPR019859">
    <property type="entry name" value="Motility-assoc_prot_GldM"/>
</dbReference>
<feature type="domain" description="Gliding motility-associated protein GldM second immunoglobulin-like" evidence="4">
    <location>
        <begin position="320"/>
        <end position="403"/>
    </location>
</feature>
<dbReference type="InterPro" id="IPR048405">
    <property type="entry name" value="GldM_Ig-like-1"/>
</dbReference>
<dbReference type="InterPro" id="IPR022719">
    <property type="entry name" value="Motility-assoc_prot_GldM_C"/>
</dbReference>
<dbReference type="Pfam" id="PF21601">
    <property type="entry name" value="GldM_2nd"/>
    <property type="match status" value="1"/>
</dbReference>